<dbReference type="EMBL" id="QJPH01000321">
    <property type="protein sequence ID" value="PZN78296.1"/>
    <property type="molecule type" value="Genomic_DNA"/>
</dbReference>
<proteinExistence type="predicted"/>
<protein>
    <submittedName>
        <fullName evidence="2">TIGR03118 family protein</fullName>
    </submittedName>
</protein>
<evidence type="ECO:0000256" key="1">
    <source>
        <dbReference type="SAM" id="SignalP"/>
    </source>
</evidence>
<dbReference type="NCBIfam" id="TIGR03118">
    <property type="entry name" value="PEPCTERM_chp_1"/>
    <property type="match status" value="1"/>
</dbReference>
<name>A0A2W4R5K5_9GAMM</name>
<sequence length="443" mass="46071">MNALRINSRTLCAIPLWVALTLVTGPSAHAAGNFYQQHNLVADLAGVADHADSNLVNAWGVAFNPFGPVWVANSGTGTSTLYDGKGTVSPLVVQIPTPTSLTGGNPTGIVYNGSSGFVVSSGGISGASRFIFATEDGVIAGWASSVDQTHAIRVIDNSASTGAVYKGLALGAGGNGSLLYAADFHNNRIDVFDGTFKPVTLSTGAFSDPSLPPGFAPFGLQTINGNLYVSYAMQDDAKHDDVKGDGLGYVNVFGPNGELVKRVVSAGKLNAPWGMALASAGFGKFANRLLVGNFGDGKINAYDLASGEFVGQLSGANDSPIQIDGLWGLAFGNGFANQPVNTLFFAAGPGGEQQGLYGRIDMVAGEPSTECLLDWAEKTYPSLFPKADGPTVTVSVYTARHYTGTNSYLGISSVDNHVYYKSKDGQLQDEGPVSFWLPQAGCQ</sequence>
<evidence type="ECO:0000313" key="3">
    <source>
        <dbReference type="Proteomes" id="UP000249396"/>
    </source>
</evidence>
<gene>
    <name evidence="2" type="ORF">DM484_13010</name>
</gene>
<comment type="caution">
    <text evidence="2">The sequence shown here is derived from an EMBL/GenBank/DDBJ whole genome shotgun (WGS) entry which is preliminary data.</text>
</comment>
<reference evidence="2 3" key="1">
    <citation type="journal article" date="2018" name="Aquat. Microb. Ecol.">
        <title>Gammaproteobacterial methanotrophs dominate.</title>
        <authorList>
            <person name="Rissanen A.J."/>
            <person name="Saarenheimo J."/>
            <person name="Tiirola M."/>
            <person name="Peura S."/>
            <person name="Aalto S.L."/>
            <person name="Karvinen A."/>
            <person name="Nykanen H."/>
        </authorList>
    </citation>
    <scope>NUCLEOTIDE SEQUENCE [LARGE SCALE GENOMIC DNA]</scope>
    <source>
        <strain evidence="2">AMbin10</strain>
    </source>
</reference>
<evidence type="ECO:0000313" key="2">
    <source>
        <dbReference type="EMBL" id="PZN78296.1"/>
    </source>
</evidence>
<dbReference type="InterPro" id="IPR011042">
    <property type="entry name" value="6-blade_b-propeller_TolB-like"/>
</dbReference>
<keyword evidence="1" id="KW-0732">Signal</keyword>
<organism evidence="2 3">
    <name type="scientific">Candidatus Methylumidiphilus alinenensis</name>
    <dbReference type="NCBI Taxonomy" id="2202197"/>
    <lineage>
        <taxon>Bacteria</taxon>
        <taxon>Pseudomonadati</taxon>
        <taxon>Pseudomonadota</taxon>
        <taxon>Gammaproteobacteria</taxon>
        <taxon>Methylococcales</taxon>
        <taxon>Candidatus Methylumidiphilus</taxon>
    </lineage>
</organism>
<dbReference type="Gene3D" id="2.120.10.30">
    <property type="entry name" value="TolB, C-terminal domain"/>
    <property type="match status" value="1"/>
</dbReference>
<dbReference type="Proteomes" id="UP000249396">
    <property type="component" value="Unassembled WGS sequence"/>
</dbReference>
<dbReference type="AlphaFoldDB" id="A0A2W4R5K5"/>
<feature type="signal peptide" evidence="1">
    <location>
        <begin position="1"/>
        <end position="30"/>
    </location>
</feature>
<dbReference type="InterPro" id="IPR017549">
    <property type="entry name" value="APMV_L690"/>
</dbReference>
<dbReference type="SUPFAM" id="SSF75011">
    <property type="entry name" value="3-carboxy-cis,cis-mucoante lactonizing enzyme"/>
    <property type="match status" value="1"/>
</dbReference>
<accession>A0A2W4R5K5</accession>
<feature type="chain" id="PRO_5016171198" evidence="1">
    <location>
        <begin position="31"/>
        <end position="443"/>
    </location>
</feature>